<dbReference type="OrthoDB" id="9789963at2"/>
<dbReference type="SUPFAM" id="SSF56059">
    <property type="entry name" value="Glutathione synthetase ATP-binding domain-like"/>
    <property type="match status" value="1"/>
</dbReference>
<reference evidence="3 4" key="1">
    <citation type="submission" date="2017-01" db="EMBL/GenBank/DDBJ databases">
        <title>Genome Analysis of Deinococcus marmoris KOPRI26562.</title>
        <authorList>
            <person name="Kim J.H."/>
            <person name="Oh H.-M."/>
        </authorList>
    </citation>
    <scope>NUCLEOTIDE SEQUENCE [LARGE SCALE GENOMIC DNA]</scope>
    <source>
        <strain evidence="3 4">KOPRI26562</strain>
    </source>
</reference>
<dbReference type="PANTHER" id="PTHR21621">
    <property type="entry name" value="RIBOSOMAL PROTEIN S6 MODIFICATION PROTEIN"/>
    <property type="match status" value="1"/>
</dbReference>
<evidence type="ECO:0000313" key="3">
    <source>
        <dbReference type="EMBL" id="OLV17404.1"/>
    </source>
</evidence>
<keyword evidence="4" id="KW-1185">Reference proteome</keyword>
<feature type="domain" description="ATP-grasp" evidence="2">
    <location>
        <begin position="143"/>
        <end position="373"/>
    </location>
</feature>
<dbReference type="eggNOG" id="COG0189">
    <property type="taxonomic scope" value="Bacteria"/>
</dbReference>
<dbReference type="InterPro" id="IPR047778">
    <property type="entry name" value="STM4014-like"/>
</dbReference>
<dbReference type="PANTHER" id="PTHR21621:SF0">
    <property type="entry name" value="BETA-CITRYLGLUTAMATE SYNTHASE B-RELATED"/>
    <property type="match status" value="1"/>
</dbReference>
<dbReference type="NCBIfam" id="NF038074">
    <property type="entry name" value="fam_STM4014"/>
    <property type="match status" value="1"/>
</dbReference>
<dbReference type="GO" id="GO:0005737">
    <property type="term" value="C:cytoplasm"/>
    <property type="evidence" value="ECO:0007669"/>
    <property type="project" value="TreeGrafter"/>
</dbReference>
<keyword evidence="1" id="KW-0547">Nucleotide-binding</keyword>
<name>A0A1U7NWW4_9DEIO</name>
<gene>
    <name evidence="3" type="ORF">BOO71_0008947</name>
</gene>
<dbReference type="GO" id="GO:0005524">
    <property type="term" value="F:ATP binding"/>
    <property type="evidence" value="ECO:0007669"/>
    <property type="project" value="UniProtKB-UniRule"/>
</dbReference>
<proteinExistence type="predicted"/>
<dbReference type="InterPro" id="IPR011761">
    <property type="entry name" value="ATP-grasp"/>
</dbReference>
<dbReference type="AlphaFoldDB" id="A0A1U7NWW4"/>
<keyword evidence="1" id="KW-0067">ATP-binding</keyword>
<dbReference type="GO" id="GO:0046872">
    <property type="term" value="F:metal ion binding"/>
    <property type="evidence" value="ECO:0007669"/>
    <property type="project" value="InterPro"/>
</dbReference>
<dbReference type="RefSeq" id="WP_075833868.1">
    <property type="nucleotide sequence ID" value="NZ_MSTI01000102.1"/>
</dbReference>
<dbReference type="Proteomes" id="UP000186607">
    <property type="component" value="Unassembled WGS sequence"/>
</dbReference>
<protein>
    <submittedName>
        <fullName evidence="3">Periplasmic protein</fullName>
    </submittedName>
</protein>
<comment type="caution">
    <text evidence="3">The sequence shown here is derived from an EMBL/GenBank/DDBJ whole genome shotgun (WGS) entry which is preliminary data.</text>
</comment>
<accession>A0A1U7NWW4</accession>
<dbReference type="STRING" id="249408.BOO71_0008947"/>
<evidence type="ECO:0000256" key="1">
    <source>
        <dbReference type="PROSITE-ProRule" id="PRU00409"/>
    </source>
</evidence>
<dbReference type="GO" id="GO:0009432">
    <property type="term" value="P:SOS response"/>
    <property type="evidence" value="ECO:0007669"/>
    <property type="project" value="TreeGrafter"/>
</dbReference>
<evidence type="ECO:0000313" key="4">
    <source>
        <dbReference type="Proteomes" id="UP000186607"/>
    </source>
</evidence>
<dbReference type="EMBL" id="MSTI01000102">
    <property type="protein sequence ID" value="OLV17404.1"/>
    <property type="molecule type" value="Genomic_DNA"/>
</dbReference>
<sequence length="375" mass="40711">MNPAHLSTELPPRDVLLIAPPDGRRARAFGTTLESLDWPPARVVSYLDLMTGRVHLAAEVRPGSVVRFESPGEDIQTELALIGLGGGQPVDLEAGELAPSRAWYAGFSQVLRELDAQLRHAPPHTRMQTTDHILSMFDKPATHALLQAAGVPVPDALPDIQSFDGLMHAARERGWSRLFVKLAYGSSGSGIVALQWAGQRVSAVTTVRQEGRRLFNSRRLIKLEDWAEVGALIDALAPHRLHVERWLPKASFGGGTIDLRVVVIGGRAQHALVRTSRGPITNLHLGNERGDIEALKAELGAERWAEVGRTAEAALAAFPGALYGGVDLLLTPGWKRQAVLEVNAFGDYHRGVLVDGQDTYAAELLALEVRNARRA</sequence>
<dbReference type="GO" id="GO:0018169">
    <property type="term" value="F:ribosomal S6-glutamic acid ligase activity"/>
    <property type="evidence" value="ECO:0007669"/>
    <property type="project" value="TreeGrafter"/>
</dbReference>
<dbReference type="PROSITE" id="PS50975">
    <property type="entry name" value="ATP_GRASP"/>
    <property type="match status" value="1"/>
</dbReference>
<organism evidence="3 4">
    <name type="scientific">Deinococcus marmoris</name>
    <dbReference type="NCBI Taxonomy" id="249408"/>
    <lineage>
        <taxon>Bacteria</taxon>
        <taxon>Thermotogati</taxon>
        <taxon>Deinococcota</taxon>
        <taxon>Deinococci</taxon>
        <taxon>Deinococcales</taxon>
        <taxon>Deinococcaceae</taxon>
        <taxon>Deinococcus</taxon>
    </lineage>
</organism>
<evidence type="ECO:0000259" key="2">
    <source>
        <dbReference type="PROSITE" id="PS50975"/>
    </source>
</evidence>
<dbReference type="Gene3D" id="3.30.470.20">
    <property type="entry name" value="ATP-grasp fold, B domain"/>
    <property type="match status" value="1"/>
</dbReference>